<proteinExistence type="predicted"/>
<evidence type="ECO:0000313" key="2">
    <source>
        <dbReference type="Proteomes" id="UP001432027"/>
    </source>
</evidence>
<organism evidence="1 2">
    <name type="scientific">Pristionchus entomophagus</name>
    <dbReference type="NCBI Taxonomy" id="358040"/>
    <lineage>
        <taxon>Eukaryota</taxon>
        <taxon>Metazoa</taxon>
        <taxon>Ecdysozoa</taxon>
        <taxon>Nematoda</taxon>
        <taxon>Chromadorea</taxon>
        <taxon>Rhabditida</taxon>
        <taxon>Rhabditina</taxon>
        <taxon>Diplogasteromorpha</taxon>
        <taxon>Diplogasteroidea</taxon>
        <taxon>Neodiplogasteridae</taxon>
        <taxon>Pristionchus</taxon>
    </lineage>
</organism>
<dbReference type="EMBL" id="BTSX01000003">
    <property type="protein sequence ID" value="GMS91444.1"/>
    <property type="molecule type" value="Genomic_DNA"/>
</dbReference>
<keyword evidence="2" id="KW-1185">Reference proteome</keyword>
<sequence>MKTLFYGVKMNKTVLLKTIAKHGRHPSNPIGEEFDPNFSNLPGHQGTVVVVMSTDDESNNCMDQPLRGLLS</sequence>
<evidence type="ECO:0008006" key="3">
    <source>
        <dbReference type="Google" id="ProtNLM"/>
    </source>
</evidence>
<protein>
    <recommendedName>
        <fullName evidence="3">Ribosomal protein</fullName>
    </recommendedName>
</protein>
<dbReference type="AlphaFoldDB" id="A0AAV5T801"/>
<dbReference type="Proteomes" id="UP001432027">
    <property type="component" value="Unassembled WGS sequence"/>
</dbReference>
<reference evidence="1" key="1">
    <citation type="submission" date="2023-10" db="EMBL/GenBank/DDBJ databases">
        <title>Genome assembly of Pristionchus species.</title>
        <authorList>
            <person name="Yoshida K."/>
            <person name="Sommer R.J."/>
        </authorList>
    </citation>
    <scope>NUCLEOTIDE SEQUENCE</scope>
    <source>
        <strain evidence="1">RS0144</strain>
    </source>
</reference>
<evidence type="ECO:0000313" key="1">
    <source>
        <dbReference type="EMBL" id="GMS91444.1"/>
    </source>
</evidence>
<feature type="non-terminal residue" evidence="1">
    <location>
        <position position="71"/>
    </location>
</feature>
<accession>A0AAV5T801</accession>
<name>A0AAV5T801_9BILA</name>
<comment type="caution">
    <text evidence="1">The sequence shown here is derived from an EMBL/GenBank/DDBJ whole genome shotgun (WGS) entry which is preliminary data.</text>
</comment>
<gene>
    <name evidence="1" type="ORF">PENTCL1PPCAC_13619</name>
</gene>